<dbReference type="InterPro" id="IPR029044">
    <property type="entry name" value="Nucleotide-diphossugar_trans"/>
</dbReference>
<dbReference type="Pfam" id="PF00535">
    <property type="entry name" value="Glycos_transf_2"/>
    <property type="match status" value="1"/>
</dbReference>
<dbReference type="PANTHER" id="PTHR43685:SF2">
    <property type="entry name" value="GLYCOSYLTRANSFERASE 2-LIKE DOMAIN-CONTAINING PROTEIN"/>
    <property type="match status" value="1"/>
</dbReference>
<dbReference type="EMBL" id="AP025730">
    <property type="protein sequence ID" value="BDI04143.1"/>
    <property type="molecule type" value="Genomic_DNA"/>
</dbReference>
<dbReference type="Gene3D" id="3.90.550.10">
    <property type="entry name" value="Spore Coat Polysaccharide Biosynthesis Protein SpsA, Chain A"/>
    <property type="match status" value="1"/>
</dbReference>
<dbReference type="InterPro" id="IPR050834">
    <property type="entry name" value="Glycosyltransf_2"/>
</dbReference>
<evidence type="ECO:0000313" key="3">
    <source>
        <dbReference type="Proteomes" id="UP001057498"/>
    </source>
</evidence>
<feature type="domain" description="Glycosyltransferase 2-like" evidence="1">
    <location>
        <begin position="15"/>
        <end position="124"/>
    </location>
</feature>
<dbReference type="SUPFAM" id="SSF53448">
    <property type="entry name" value="Nucleotide-diphospho-sugar transferases"/>
    <property type="match status" value="1"/>
</dbReference>
<sequence length="419" mass="47248">MQLRQDTMTTLPLVSIILPTYNRADVLGRAVDSVRRQTMLDWELILVDDGSTDETAAWLATLDDRRIRVHRQANAGVYHARNAGLRLATGRYVTFLDSDDEWYPHYLALTTAFLEANPQQMFVTTEFHSHKNGLLDQVFDRVLVPAYAQRASSIGLGHCDIAQPKDDDYLRVYSQREPVGAWGQAIVHRLGQPAAQVYRGQLFQHMRWGYLNWLPITMLRREALEVIGEFSTETRSAADFRFMALLCKHFQAAMIAVPCAVKHENAPAGQKLKCDHLASGAGAHRFELNKLKFFDELFYTPNPKDPELRVIRRHYELWVGRTALAAGLLPAARAHLVRALSWHPAFWPAGLLWLVARLAPTPGIGAALLRTWEVGSRVGHRLISDRSALPAYARRLLGRTKRQPTGATVPGDLPLEKAR</sequence>
<proteinExistence type="predicted"/>
<evidence type="ECO:0000313" key="2">
    <source>
        <dbReference type="EMBL" id="BDI04143.1"/>
    </source>
</evidence>
<organism evidence="2 3">
    <name type="scientific">Sphaerotilus microaerophilus</name>
    <dbReference type="NCBI Taxonomy" id="2914710"/>
    <lineage>
        <taxon>Bacteria</taxon>
        <taxon>Pseudomonadati</taxon>
        <taxon>Pseudomonadota</taxon>
        <taxon>Betaproteobacteria</taxon>
        <taxon>Burkholderiales</taxon>
        <taxon>Sphaerotilaceae</taxon>
        <taxon>Sphaerotilus</taxon>
    </lineage>
</organism>
<protein>
    <recommendedName>
        <fullName evidence="1">Glycosyltransferase 2-like domain-containing protein</fullName>
    </recommendedName>
</protein>
<dbReference type="PANTHER" id="PTHR43685">
    <property type="entry name" value="GLYCOSYLTRANSFERASE"/>
    <property type="match status" value="1"/>
</dbReference>
<accession>A0ABN6PJW7</accession>
<name>A0ABN6PJW7_9BURK</name>
<dbReference type="Proteomes" id="UP001057498">
    <property type="component" value="Chromosome"/>
</dbReference>
<evidence type="ECO:0000259" key="1">
    <source>
        <dbReference type="Pfam" id="PF00535"/>
    </source>
</evidence>
<dbReference type="InterPro" id="IPR001173">
    <property type="entry name" value="Glyco_trans_2-like"/>
</dbReference>
<keyword evidence="3" id="KW-1185">Reference proteome</keyword>
<dbReference type="CDD" id="cd00761">
    <property type="entry name" value="Glyco_tranf_GTA_type"/>
    <property type="match status" value="1"/>
</dbReference>
<gene>
    <name evidence="2" type="ORF">CATMQ487_11130</name>
</gene>
<reference evidence="2" key="1">
    <citation type="submission" date="2022-04" db="EMBL/GenBank/DDBJ databases">
        <title>Whole genome sequence of Sphaerotilus sp. FB-5.</title>
        <authorList>
            <person name="Takeda M."/>
            <person name="Narihara S."/>
            <person name="Akimoto M."/>
            <person name="Akimoto R."/>
            <person name="Nishiyashiki S."/>
            <person name="Murakami T."/>
        </authorList>
    </citation>
    <scope>NUCLEOTIDE SEQUENCE</scope>
    <source>
        <strain evidence="2">FB-5</strain>
    </source>
</reference>